<sequence>MATSSQHHKGRYVTQLQHHTGPCEDAKNNGDLMQFRNNINIYPPPSNSYFFPLSRSGHLTHKKHLKTAGMCEIISRKLILIEHCVKHMDMVMFECEDKPLEEESSSISDLSKDDLIKLVAEKE</sequence>
<name>A0ABD1MN73_9FABA</name>
<protein>
    <submittedName>
        <fullName evidence="2">Uncharacterized protein</fullName>
    </submittedName>
</protein>
<evidence type="ECO:0000256" key="1">
    <source>
        <dbReference type="SAM" id="MobiDB-lite"/>
    </source>
</evidence>
<gene>
    <name evidence="2" type="ORF">Fmac_011701</name>
</gene>
<dbReference type="Proteomes" id="UP001603857">
    <property type="component" value="Unassembled WGS sequence"/>
</dbReference>
<evidence type="ECO:0000313" key="3">
    <source>
        <dbReference type="Proteomes" id="UP001603857"/>
    </source>
</evidence>
<comment type="caution">
    <text evidence="2">The sequence shown here is derived from an EMBL/GenBank/DDBJ whole genome shotgun (WGS) entry which is preliminary data.</text>
</comment>
<reference evidence="2 3" key="1">
    <citation type="submission" date="2024-08" db="EMBL/GenBank/DDBJ databases">
        <title>Insights into the chromosomal genome structure of Flemingia macrophylla.</title>
        <authorList>
            <person name="Ding Y."/>
            <person name="Zhao Y."/>
            <person name="Bi W."/>
            <person name="Wu M."/>
            <person name="Zhao G."/>
            <person name="Gong Y."/>
            <person name="Li W."/>
            <person name="Zhang P."/>
        </authorList>
    </citation>
    <scope>NUCLEOTIDE SEQUENCE [LARGE SCALE GENOMIC DNA]</scope>
    <source>
        <strain evidence="2">DYQJB</strain>
        <tissue evidence="2">Leaf</tissue>
    </source>
</reference>
<evidence type="ECO:0000313" key="2">
    <source>
        <dbReference type="EMBL" id="KAL2337255.1"/>
    </source>
</evidence>
<keyword evidence="3" id="KW-1185">Reference proteome</keyword>
<organism evidence="2 3">
    <name type="scientific">Flemingia macrophylla</name>
    <dbReference type="NCBI Taxonomy" id="520843"/>
    <lineage>
        <taxon>Eukaryota</taxon>
        <taxon>Viridiplantae</taxon>
        <taxon>Streptophyta</taxon>
        <taxon>Embryophyta</taxon>
        <taxon>Tracheophyta</taxon>
        <taxon>Spermatophyta</taxon>
        <taxon>Magnoliopsida</taxon>
        <taxon>eudicotyledons</taxon>
        <taxon>Gunneridae</taxon>
        <taxon>Pentapetalae</taxon>
        <taxon>rosids</taxon>
        <taxon>fabids</taxon>
        <taxon>Fabales</taxon>
        <taxon>Fabaceae</taxon>
        <taxon>Papilionoideae</taxon>
        <taxon>50 kb inversion clade</taxon>
        <taxon>NPAAA clade</taxon>
        <taxon>indigoferoid/millettioid clade</taxon>
        <taxon>Phaseoleae</taxon>
        <taxon>Flemingia</taxon>
    </lineage>
</organism>
<accession>A0ABD1MN73</accession>
<feature type="region of interest" description="Disordered" evidence="1">
    <location>
        <begin position="1"/>
        <end position="21"/>
    </location>
</feature>
<feature type="compositionally biased region" description="Basic residues" evidence="1">
    <location>
        <begin position="1"/>
        <end position="11"/>
    </location>
</feature>
<dbReference type="EMBL" id="JBGMDY010000004">
    <property type="protein sequence ID" value="KAL2337255.1"/>
    <property type="molecule type" value="Genomic_DNA"/>
</dbReference>
<proteinExistence type="predicted"/>
<dbReference type="AlphaFoldDB" id="A0ABD1MN73"/>